<dbReference type="PANTHER" id="PTHR47926">
    <property type="entry name" value="PENTATRICOPEPTIDE REPEAT-CONTAINING PROTEIN"/>
    <property type="match status" value="1"/>
</dbReference>
<dbReference type="Pfam" id="PF13041">
    <property type="entry name" value="PPR_2"/>
    <property type="match status" value="3"/>
</dbReference>
<evidence type="ECO:0000256" key="2">
    <source>
        <dbReference type="PROSITE-ProRule" id="PRU00708"/>
    </source>
</evidence>
<dbReference type="Pfam" id="PF20431">
    <property type="entry name" value="E_motif"/>
    <property type="match status" value="1"/>
</dbReference>
<feature type="repeat" description="PPR" evidence="2">
    <location>
        <begin position="168"/>
        <end position="202"/>
    </location>
</feature>
<feature type="repeat" description="PPR" evidence="2">
    <location>
        <begin position="403"/>
        <end position="437"/>
    </location>
</feature>
<feature type="repeat" description="PPR" evidence="2">
    <location>
        <begin position="300"/>
        <end position="334"/>
    </location>
</feature>
<feature type="compositionally biased region" description="Low complexity" evidence="3">
    <location>
        <begin position="75"/>
        <end position="88"/>
    </location>
</feature>
<dbReference type="Gene3D" id="1.25.40.10">
    <property type="entry name" value="Tetratricopeptide repeat domain"/>
    <property type="match status" value="3"/>
</dbReference>
<dbReference type="Pfam" id="PF01535">
    <property type="entry name" value="PPR"/>
    <property type="match status" value="3"/>
</dbReference>
<dbReference type="Proteomes" id="UP001157418">
    <property type="component" value="Unassembled WGS sequence"/>
</dbReference>
<dbReference type="NCBIfam" id="TIGR00756">
    <property type="entry name" value="PPR"/>
    <property type="match status" value="6"/>
</dbReference>
<dbReference type="GO" id="GO:0003723">
    <property type="term" value="F:RNA binding"/>
    <property type="evidence" value="ECO:0007669"/>
    <property type="project" value="InterPro"/>
</dbReference>
<dbReference type="InterPro" id="IPR002885">
    <property type="entry name" value="PPR_rpt"/>
</dbReference>
<feature type="region of interest" description="Disordered" evidence="3">
    <location>
        <begin position="17"/>
        <end position="50"/>
    </location>
</feature>
<accession>A0AAU9LMR5</accession>
<feature type="repeat" description="PPR" evidence="2">
    <location>
        <begin position="438"/>
        <end position="472"/>
    </location>
</feature>
<dbReference type="SUPFAM" id="SSF48452">
    <property type="entry name" value="TPR-like"/>
    <property type="match status" value="1"/>
</dbReference>
<evidence type="ECO:0000313" key="4">
    <source>
        <dbReference type="EMBL" id="CAH1414641.1"/>
    </source>
</evidence>
<feature type="region of interest" description="Disordered" evidence="3">
    <location>
        <begin position="63"/>
        <end position="99"/>
    </location>
</feature>
<dbReference type="FunFam" id="1.25.40.10:FF:001360">
    <property type="entry name" value="Pentatricopeptide (PPR) repeat-containing protein-like"/>
    <property type="match status" value="1"/>
</dbReference>
<evidence type="ECO:0000256" key="3">
    <source>
        <dbReference type="SAM" id="MobiDB-lite"/>
    </source>
</evidence>
<dbReference type="FunFam" id="1.25.40.10:FF:000348">
    <property type="entry name" value="Pentatricopeptide repeat-containing protein chloroplastic"/>
    <property type="match status" value="1"/>
</dbReference>
<evidence type="ECO:0000256" key="1">
    <source>
        <dbReference type="ARBA" id="ARBA00022737"/>
    </source>
</evidence>
<protein>
    <recommendedName>
        <fullName evidence="6">Pentatricopeptide repeat-containing protein</fullName>
    </recommendedName>
</protein>
<keyword evidence="5" id="KW-1185">Reference proteome</keyword>
<dbReference type="PANTHER" id="PTHR47926:SF483">
    <property type="entry name" value="TETRATRICOPEPTIDE-LIKE HELICAL DOMAIN SUPERFAMILY"/>
    <property type="match status" value="1"/>
</dbReference>
<dbReference type="GO" id="GO:0009451">
    <property type="term" value="P:RNA modification"/>
    <property type="evidence" value="ECO:0007669"/>
    <property type="project" value="InterPro"/>
</dbReference>
<proteinExistence type="predicted"/>
<comment type="caution">
    <text evidence="4">The sequence shown here is derived from an EMBL/GenBank/DDBJ whole genome shotgun (WGS) entry which is preliminary data.</text>
</comment>
<dbReference type="InterPro" id="IPR011990">
    <property type="entry name" value="TPR-like_helical_dom_sf"/>
</dbReference>
<keyword evidence="1" id="KW-0677">Repeat</keyword>
<name>A0AAU9LMR5_9ASTR</name>
<reference evidence="4 5" key="1">
    <citation type="submission" date="2022-01" db="EMBL/GenBank/DDBJ databases">
        <authorList>
            <person name="Xiong W."/>
            <person name="Schranz E."/>
        </authorList>
    </citation>
    <scope>NUCLEOTIDE SEQUENCE [LARGE SCALE GENOMIC DNA]</scope>
</reference>
<evidence type="ECO:0008006" key="6">
    <source>
        <dbReference type="Google" id="ProtNLM"/>
    </source>
</evidence>
<evidence type="ECO:0000313" key="5">
    <source>
        <dbReference type="Proteomes" id="UP001157418"/>
    </source>
</evidence>
<dbReference type="InterPro" id="IPR046849">
    <property type="entry name" value="E2_motif"/>
</dbReference>
<sequence>MQPLADSEDLFRFADKIITPPDQNSSSETAMHDSFIDDNSPTSHSDHNQHTTSVVNDVFGKVEDNSVPTNHHAASETSSTDQQTSNTDQQRETRNSKLKNPGIIHKLFRSLNHRSLCQFKKLHSIIITFGLPLTQEDAFVSSFLSFAATHSKNMDYAYAIFLQLPNPTIFNWNTIIRGYSKSKNPNKSISVFVDMLRMGITPDHLTYPFLAKAASHLQEVRLGLSVHGRVIRDGFDVDRFVKNSLIHLSSSFKDPGYARKLFDEMPNKNLVSWNSMLDCYVKCKKVLMAREVFDSMPERDVVSWSSMIDGYVKGSEYSEALAIFQKMHGSGINANEVTMVSVLGACAHLGALDQGIMMHHYIINKKIALTLVLRTSLVDMYAKCGAIEEALSVFHGAIMKQTDVLIWNAMIGGLATHGFVHESLDMFKEMLKNKITPDEITYLCILSACAHGGLVNEAWYYFKSITQNGLNPKTEHYACMMDALARAGKLKEAYTFLSQMPMEPTASMLGALFNGCINHRNLDLAEVVGKKLVELEPDHDGRYVGLSNVYAVIKRWDEARTMREVMEKRGVKKSPGWSFVEILGSPHRFIAHDKTHPQSEQIYSMLSFVVKQLSDIDSEMFHACIYVNRILFD</sequence>
<dbReference type="AlphaFoldDB" id="A0AAU9LMR5"/>
<dbReference type="InterPro" id="IPR046960">
    <property type="entry name" value="PPR_At4g14850-like_plant"/>
</dbReference>
<gene>
    <name evidence="4" type="ORF">LVIROSA_LOCUS2548</name>
</gene>
<feature type="repeat" description="PPR" evidence="2">
    <location>
        <begin position="269"/>
        <end position="299"/>
    </location>
</feature>
<dbReference type="EMBL" id="CAKMRJ010000001">
    <property type="protein sequence ID" value="CAH1414641.1"/>
    <property type="molecule type" value="Genomic_DNA"/>
</dbReference>
<organism evidence="4 5">
    <name type="scientific">Lactuca virosa</name>
    <dbReference type="NCBI Taxonomy" id="75947"/>
    <lineage>
        <taxon>Eukaryota</taxon>
        <taxon>Viridiplantae</taxon>
        <taxon>Streptophyta</taxon>
        <taxon>Embryophyta</taxon>
        <taxon>Tracheophyta</taxon>
        <taxon>Spermatophyta</taxon>
        <taxon>Magnoliopsida</taxon>
        <taxon>eudicotyledons</taxon>
        <taxon>Gunneridae</taxon>
        <taxon>Pentapetalae</taxon>
        <taxon>asterids</taxon>
        <taxon>campanulids</taxon>
        <taxon>Asterales</taxon>
        <taxon>Asteraceae</taxon>
        <taxon>Cichorioideae</taxon>
        <taxon>Cichorieae</taxon>
        <taxon>Lactucinae</taxon>
        <taxon>Lactuca</taxon>
    </lineage>
</organism>
<dbReference type="PROSITE" id="PS51375">
    <property type="entry name" value="PPR"/>
    <property type="match status" value="5"/>
</dbReference>
<dbReference type="InterPro" id="IPR046848">
    <property type="entry name" value="E_motif"/>
</dbReference>
<dbReference type="Pfam" id="PF20430">
    <property type="entry name" value="Eplus_motif"/>
    <property type="match status" value="1"/>
</dbReference>